<evidence type="ECO:0000256" key="1">
    <source>
        <dbReference type="ARBA" id="ARBA00022723"/>
    </source>
</evidence>
<dbReference type="InterPro" id="IPR011234">
    <property type="entry name" value="Fumarylacetoacetase-like_C"/>
</dbReference>
<protein>
    <submittedName>
        <fullName evidence="3">5-carboxymethyl-2-hydroxymuconate isomerase</fullName>
    </submittedName>
</protein>
<dbReference type="Gene3D" id="3.90.850.10">
    <property type="entry name" value="Fumarylacetoacetase-like, C-terminal domain"/>
    <property type="match status" value="1"/>
</dbReference>
<evidence type="ECO:0000313" key="3">
    <source>
        <dbReference type="EMBL" id="OLP61468.1"/>
    </source>
</evidence>
<dbReference type="SUPFAM" id="SSF56529">
    <property type="entry name" value="FAH"/>
    <property type="match status" value="1"/>
</dbReference>
<dbReference type="AlphaFoldDB" id="A0A1Q9B0F3"/>
<sequence>MQTVFPPAAPVLLPIAGSPLAFPVRRVYCVGRNYAAHAREMGQDPTREPPFFFQKNPDNCLLEGTAFPYPGHSQDVQFEVELVVALKDGGSDISVADANSKIFGYAIGIDFTRRDLQADAKKAGKPWAAAKAFEASAPIGPIVAAETLALDPKARIWLSQNGTLRQEGHLEDMTWTVPEVIAELSKLFRLAPGDLIMTGTPAGVGPVARGDVIACGIDGLPDFTVTVA</sequence>
<dbReference type="GO" id="GO:0016853">
    <property type="term" value="F:isomerase activity"/>
    <property type="evidence" value="ECO:0007669"/>
    <property type="project" value="UniProtKB-KW"/>
</dbReference>
<accession>A0A1Q9B0F3</accession>
<dbReference type="Proteomes" id="UP000186364">
    <property type="component" value="Unassembled WGS sequence"/>
</dbReference>
<keyword evidence="3" id="KW-0413">Isomerase</keyword>
<evidence type="ECO:0000313" key="4">
    <source>
        <dbReference type="Proteomes" id="UP000186364"/>
    </source>
</evidence>
<organism evidence="3 4">
    <name type="scientific">Xaviernesmea oryzae</name>
    <dbReference type="NCBI Taxonomy" id="464029"/>
    <lineage>
        <taxon>Bacteria</taxon>
        <taxon>Pseudomonadati</taxon>
        <taxon>Pseudomonadota</taxon>
        <taxon>Alphaproteobacteria</taxon>
        <taxon>Hyphomicrobiales</taxon>
        <taxon>Rhizobiaceae</taxon>
        <taxon>Rhizobium/Agrobacterium group</taxon>
        <taxon>Xaviernesmea</taxon>
    </lineage>
</organism>
<dbReference type="Pfam" id="PF01557">
    <property type="entry name" value="FAA_hydrolase"/>
    <property type="match status" value="1"/>
</dbReference>
<dbReference type="InterPro" id="IPR036663">
    <property type="entry name" value="Fumarylacetoacetase_C_sf"/>
</dbReference>
<dbReference type="OrthoDB" id="5197601at2"/>
<keyword evidence="1" id="KW-0479">Metal-binding</keyword>
<proteinExistence type="predicted"/>
<dbReference type="EMBL" id="MKIP01000032">
    <property type="protein sequence ID" value="OLP61468.1"/>
    <property type="molecule type" value="Genomic_DNA"/>
</dbReference>
<dbReference type="RefSeq" id="WP_075626501.1">
    <property type="nucleotide sequence ID" value="NZ_FOAM01000011.1"/>
</dbReference>
<keyword evidence="4" id="KW-1185">Reference proteome</keyword>
<reference evidence="3 4" key="1">
    <citation type="submission" date="2016-09" db="EMBL/GenBank/DDBJ databases">
        <title>Rhizobium sp. nov., a novel species isolated from the rice rhizosphere.</title>
        <authorList>
            <person name="Zhao J."/>
            <person name="Zhang X."/>
        </authorList>
    </citation>
    <scope>NUCLEOTIDE SEQUENCE [LARGE SCALE GENOMIC DNA]</scope>
    <source>
        <strain evidence="3 4">1.7048</strain>
    </source>
</reference>
<comment type="caution">
    <text evidence="3">The sequence shown here is derived from an EMBL/GenBank/DDBJ whole genome shotgun (WGS) entry which is preliminary data.</text>
</comment>
<dbReference type="PANTHER" id="PTHR11820:SF90">
    <property type="entry name" value="FLUTATHIONE S-TRANSFERASE"/>
    <property type="match status" value="1"/>
</dbReference>
<dbReference type="GO" id="GO:0018773">
    <property type="term" value="F:acetylpyruvate hydrolase activity"/>
    <property type="evidence" value="ECO:0007669"/>
    <property type="project" value="TreeGrafter"/>
</dbReference>
<dbReference type="GO" id="GO:0046872">
    <property type="term" value="F:metal ion binding"/>
    <property type="evidence" value="ECO:0007669"/>
    <property type="project" value="UniProtKB-KW"/>
</dbReference>
<gene>
    <name evidence="3" type="ORF">BJF93_00600</name>
</gene>
<feature type="domain" description="Fumarylacetoacetase-like C-terminal" evidence="2">
    <location>
        <begin position="27"/>
        <end position="227"/>
    </location>
</feature>
<name>A0A1Q9B0F3_9HYPH</name>
<dbReference type="PANTHER" id="PTHR11820">
    <property type="entry name" value="ACYLPYRUVASE"/>
    <property type="match status" value="1"/>
</dbReference>
<evidence type="ECO:0000259" key="2">
    <source>
        <dbReference type="Pfam" id="PF01557"/>
    </source>
</evidence>